<dbReference type="Proteomes" id="UP000295375">
    <property type="component" value="Unassembled WGS sequence"/>
</dbReference>
<dbReference type="PRINTS" id="PR00147">
    <property type="entry name" value="DNAPHOTLYASE"/>
</dbReference>
<dbReference type="Gene3D" id="1.10.579.10">
    <property type="entry name" value="DNA Cyclobutane Dipyrimidine Photolyase, subunit A, domain 3"/>
    <property type="match status" value="1"/>
</dbReference>
<dbReference type="Gene3D" id="3.40.50.620">
    <property type="entry name" value="HUPs"/>
    <property type="match status" value="1"/>
</dbReference>
<keyword evidence="16" id="KW-0456">Lyase</keyword>
<keyword evidence="6 12" id="KW-0274">FAD</keyword>
<evidence type="ECO:0000256" key="1">
    <source>
        <dbReference type="ARBA" id="ARBA00001932"/>
    </source>
</evidence>
<dbReference type="GO" id="GO:0003677">
    <property type="term" value="F:DNA binding"/>
    <property type="evidence" value="ECO:0007669"/>
    <property type="project" value="TreeGrafter"/>
</dbReference>
<evidence type="ECO:0000256" key="3">
    <source>
        <dbReference type="ARBA" id="ARBA00013149"/>
    </source>
</evidence>
<comment type="similarity">
    <text evidence="2">Belongs to the DNA photolyase class-1 family.</text>
</comment>
<feature type="site" description="Electron transfer via tryptophanyl radical" evidence="13">
    <location>
        <position position="372"/>
    </location>
</feature>
<dbReference type="GO" id="GO:0009416">
    <property type="term" value="P:response to light stimulus"/>
    <property type="evidence" value="ECO:0007669"/>
    <property type="project" value="TreeGrafter"/>
</dbReference>
<dbReference type="GO" id="GO:0000719">
    <property type="term" value="P:photoreactive repair"/>
    <property type="evidence" value="ECO:0007669"/>
    <property type="project" value="UniProtKB-ARBA"/>
</dbReference>
<dbReference type="OrthoDB" id="9772484at2"/>
<feature type="binding site" evidence="12">
    <location>
        <begin position="362"/>
        <end position="364"/>
    </location>
    <ligand>
        <name>FAD</name>
        <dbReference type="ChEBI" id="CHEBI:57692"/>
    </ligand>
</feature>
<feature type="site" description="Electron transfer via tryptophanyl radical" evidence="13">
    <location>
        <position position="296"/>
    </location>
</feature>
<dbReference type="InterPro" id="IPR002081">
    <property type="entry name" value="Cryptochrome/DNA_photolyase_1"/>
</dbReference>
<evidence type="ECO:0000256" key="8">
    <source>
        <dbReference type="ARBA" id="ARBA00031671"/>
    </source>
</evidence>
<keyword evidence="5 12" id="KW-0285">Flavoprotein</keyword>
<sequence length="452" mass="51939">MHLVWFRSDLRVHDNSALHAACSAGGVVQAVFVLSERQLDEHVWAGRKRAFARHHVQALADALAERGIALAVLHSDKVVGQWRAVLDYARKQKLKDIWFNDEYGVHEQDRDQALIKAAEKADISVRHFADRVLLPPGSVLTKQDTPYTVYTPFRHACEPRLNQISTLSAPRAATKAIKATTIEPFPGEQDYDQERWPTGEKAALKKLHQFVRDDIAQYHELRDRPDVPATSELGPYLSLGVLSPRQVWQAAQQKGDGAKTWRNEILWREFYLHLMAQLPELSKHQPFKSETDQLPWRHDKKAFKRWCEGKTGVPIVDAAMRCLNETGWMHNRLRMIVASFLTKNLFIDWRWGERYFLQQLIDGDFAANNGGWQWSASTGTDAAPYFRIFNPVTQGERFDPHGDFVRRWLPELQQESSDTIHQTGARGDYPEAMVDLKTSRAQAIEWFKGLKK</sequence>
<comment type="cofactor">
    <cofactor evidence="1">
        <name>(6R)-5,10-methylene-5,6,7,8-tetrahydrofolate</name>
        <dbReference type="ChEBI" id="CHEBI:15636"/>
    </cofactor>
</comment>
<dbReference type="Pfam" id="PF00875">
    <property type="entry name" value="DNA_photolyase"/>
    <property type="match status" value="1"/>
</dbReference>
<dbReference type="EMBL" id="SNYM01000009">
    <property type="protein sequence ID" value="TDQ47673.1"/>
    <property type="molecule type" value="Genomic_DNA"/>
</dbReference>
<evidence type="ECO:0000256" key="4">
    <source>
        <dbReference type="ARBA" id="ARBA00014046"/>
    </source>
</evidence>
<dbReference type="InterPro" id="IPR018394">
    <property type="entry name" value="DNA_photolyase_1_CS_C"/>
</dbReference>
<dbReference type="SUPFAM" id="SSF48173">
    <property type="entry name" value="Cryptochrome/photolyase FAD-binding domain"/>
    <property type="match status" value="1"/>
</dbReference>
<evidence type="ECO:0000313" key="16">
    <source>
        <dbReference type="EMBL" id="TDQ47673.1"/>
    </source>
</evidence>
<evidence type="ECO:0000256" key="14">
    <source>
        <dbReference type="RuleBase" id="RU004182"/>
    </source>
</evidence>
<dbReference type="PROSITE" id="PS51645">
    <property type="entry name" value="PHR_CRY_ALPHA_BETA"/>
    <property type="match status" value="1"/>
</dbReference>
<evidence type="ECO:0000259" key="15">
    <source>
        <dbReference type="PROSITE" id="PS51645"/>
    </source>
</evidence>
<evidence type="ECO:0000256" key="13">
    <source>
        <dbReference type="PIRSR" id="PIRSR602081-2"/>
    </source>
</evidence>
<evidence type="ECO:0000256" key="5">
    <source>
        <dbReference type="ARBA" id="ARBA00022630"/>
    </source>
</evidence>
<evidence type="ECO:0000256" key="7">
    <source>
        <dbReference type="ARBA" id="ARBA00022991"/>
    </source>
</evidence>
<dbReference type="NCBIfam" id="NF007955">
    <property type="entry name" value="PRK10674.1"/>
    <property type="match status" value="1"/>
</dbReference>
<dbReference type="PANTHER" id="PTHR11455:SF9">
    <property type="entry name" value="CRYPTOCHROME CIRCADIAN CLOCK 5 ISOFORM X1"/>
    <property type="match status" value="1"/>
</dbReference>
<feature type="domain" description="Photolyase/cryptochrome alpha/beta" evidence="15">
    <location>
        <begin position="1"/>
        <end position="133"/>
    </location>
</feature>
<dbReference type="Pfam" id="PF03441">
    <property type="entry name" value="FAD_binding_7"/>
    <property type="match status" value="1"/>
</dbReference>
<dbReference type="Gene3D" id="1.25.40.80">
    <property type="match status" value="1"/>
</dbReference>
<evidence type="ECO:0000256" key="6">
    <source>
        <dbReference type="ARBA" id="ARBA00022827"/>
    </source>
</evidence>
<dbReference type="PROSITE" id="PS00394">
    <property type="entry name" value="DNA_PHOTOLYASES_1_1"/>
    <property type="match status" value="1"/>
</dbReference>
<dbReference type="FunFam" id="1.10.579.10:FF:000003">
    <property type="entry name" value="Deoxyribodipyrimidine photo-lyase"/>
    <property type="match status" value="1"/>
</dbReference>
<protein>
    <recommendedName>
        <fullName evidence="4">Deoxyribodipyrimidine photo-lyase</fullName>
        <ecNumber evidence="3">4.1.99.3</ecNumber>
    </recommendedName>
    <alternativeName>
        <fullName evidence="8">DNA photolyase</fullName>
    </alternativeName>
    <alternativeName>
        <fullName evidence="11">Photoreactivating enzyme</fullName>
    </alternativeName>
</protein>
<evidence type="ECO:0000256" key="12">
    <source>
        <dbReference type="PIRSR" id="PIRSR602081-1"/>
    </source>
</evidence>
<reference evidence="16 17" key="1">
    <citation type="submission" date="2019-03" db="EMBL/GenBank/DDBJ databases">
        <title>Genomic Encyclopedia of Type Strains, Phase IV (KMG-IV): sequencing the most valuable type-strain genomes for metagenomic binning, comparative biology and taxonomic classification.</title>
        <authorList>
            <person name="Goeker M."/>
        </authorList>
    </citation>
    <scope>NUCLEOTIDE SEQUENCE [LARGE SCALE GENOMIC DNA]</scope>
    <source>
        <strain evidence="16 17">DSM 103792</strain>
    </source>
</reference>
<evidence type="ECO:0000313" key="17">
    <source>
        <dbReference type="Proteomes" id="UP000295375"/>
    </source>
</evidence>
<dbReference type="InterPro" id="IPR036155">
    <property type="entry name" value="Crypto/Photolyase_N_sf"/>
</dbReference>
<dbReference type="AlphaFoldDB" id="A0A4R6UQ98"/>
<keyword evidence="7 14" id="KW-0157">Chromophore</keyword>
<feature type="site" description="Electron transfer via tryptophanyl radical" evidence="13">
    <location>
        <position position="349"/>
    </location>
</feature>
<proteinExistence type="inferred from homology"/>
<comment type="similarity">
    <text evidence="14">Belongs to the DNA photolyase family.</text>
</comment>
<keyword evidence="17" id="KW-1185">Reference proteome</keyword>
<comment type="caution">
    <text evidence="16">The sequence shown here is derived from an EMBL/GenBank/DDBJ whole genome shotgun (WGS) entry which is preliminary data.</text>
</comment>
<evidence type="ECO:0000256" key="11">
    <source>
        <dbReference type="ARBA" id="ARBA00083107"/>
    </source>
</evidence>
<feature type="binding site" evidence="12">
    <location>
        <position position="218"/>
    </location>
    <ligand>
        <name>FAD</name>
        <dbReference type="ChEBI" id="CHEBI:57692"/>
    </ligand>
</feature>
<comment type="cofactor">
    <cofactor evidence="12">
        <name>FAD</name>
        <dbReference type="ChEBI" id="CHEBI:57692"/>
    </cofactor>
    <text evidence="12">Binds 1 FAD per subunit.</text>
</comment>
<comment type="catalytic activity">
    <reaction evidence="9">
        <text>cyclobutadipyrimidine (in DNA) = 2 pyrimidine residues (in DNA).</text>
        <dbReference type="EC" id="4.1.99.3"/>
    </reaction>
</comment>
<feature type="binding site" evidence="12">
    <location>
        <position position="261"/>
    </location>
    <ligand>
        <name>FAD</name>
        <dbReference type="ChEBI" id="CHEBI:57692"/>
    </ligand>
</feature>
<dbReference type="PROSITE" id="PS00691">
    <property type="entry name" value="DNA_PHOTOLYASES_1_2"/>
    <property type="match status" value="1"/>
</dbReference>
<dbReference type="InterPro" id="IPR006050">
    <property type="entry name" value="DNA_photolyase_N"/>
</dbReference>
<name>A0A4R6UQ98_9GAMM</name>
<dbReference type="GO" id="GO:0071949">
    <property type="term" value="F:FAD binding"/>
    <property type="evidence" value="ECO:0007669"/>
    <property type="project" value="TreeGrafter"/>
</dbReference>
<comment type="function">
    <text evidence="10">Involved in repair of UV radiation-induced DNA damage. Catalyzes the light-dependent monomerization (300-600 nm) of cyclobutyl pyrimidine dimers (in cis-syn configuration), which are formed between adjacent bases on the same DNA strand upon exposure to ultraviolet radiation.</text>
</comment>
<dbReference type="PANTHER" id="PTHR11455">
    <property type="entry name" value="CRYPTOCHROME"/>
    <property type="match status" value="1"/>
</dbReference>
<gene>
    <name evidence="16" type="ORF">EV696_10977</name>
</gene>
<evidence type="ECO:0000256" key="9">
    <source>
        <dbReference type="ARBA" id="ARBA00033999"/>
    </source>
</evidence>
<organism evidence="16 17">
    <name type="scientific">Permianibacter aggregans</name>
    <dbReference type="NCBI Taxonomy" id="1510150"/>
    <lineage>
        <taxon>Bacteria</taxon>
        <taxon>Pseudomonadati</taxon>
        <taxon>Pseudomonadota</taxon>
        <taxon>Gammaproteobacteria</taxon>
        <taxon>Pseudomonadales</taxon>
        <taxon>Pseudomonadaceae</taxon>
        <taxon>Permianibacter</taxon>
    </lineage>
</organism>
<dbReference type="InterPro" id="IPR005101">
    <property type="entry name" value="Cryptochr/Photolyase_FAD-bd"/>
</dbReference>
<dbReference type="EC" id="4.1.99.3" evidence="3"/>
<dbReference type="RefSeq" id="WP_133590872.1">
    <property type="nucleotide sequence ID" value="NZ_CP037953.1"/>
</dbReference>
<dbReference type="InterPro" id="IPR036134">
    <property type="entry name" value="Crypto/Photolyase_FAD-like_sf"/>
</dbReference>
<dbReference type="InterPro" id="IPR014729">
    <property type="entry name" value="Rossmann-like_a/b/a_fold"/>
</dbReference>
<dbReference type="SUPFAM" id="SSF52425">
    <property type="entry name" value="Cryptochrome/photolyase, N-terminal domain"/>
    <property type="match status" value="1"/>
</dbReference>
<accession>A0A4R6UQ98</accession>
<dbReference type="GO" id="GO:0003904">
    <property type="term" value="F:deoxyribodipyrimidine photo-lyase activity"/>
    <property type="evidence" value="ECO:0007669"/>
    <property type="project" value="UniProtKB-EC"/>
</dbReference>
<feature type="binding site" evidence="12">
    <location>
        <begin position="264"/>
        <end position="271"/>
    </location>
    <ligand>
        <name>FAD</name>
        <dbReference type="ChEBI" id="CHEBI:57692"/>
    </ligand>
</feature>
<evidence type="ECO:0000256" key="2">
    <source>
        <dbReference type="ARBA" id="ARBA00005862"/>
    </source>
</evidence>
<evidence type="ECO:0000256" key="10">
    <source>
        <dbReference type="ARBA" id="ARBA00059220"/>
    </source>
</evidence>